<sequence length="222" mass="24666">MNNAENILTANKATHELLSGQMSKLTDLTSRLGELTAANQPQQPQQPRQPPPPPPPPRRTTNPFLPGFPQSFDTNLDRMPRGMMSTHPKLELYTGPPQTTRVFGQSTAAKRAKAESLEDGVGGPGEGEFRKALGLFPTLKNKRIISEGFESLVLGNLTNFINSQSSDFKDQTLGIFVPCEDSTCNQKHSKESILRTIRLAIAQAKPNYVRRLIEGVKRRRYQ</sequence>
<organism evidence="2">
    <name type="scientific">Dikerogammarus haemobaphes virus 1</name>
    <dbReference type="NCBI Taxonomy" id="2704946"/>
    <lineage>
        <taxon>Viruses</taxon>
    </lineage>
</organism>
<name>A0A6G9HDJ1_9VIRU</name>
<accession>A0A6G9HDJ1</accession>
<feature type="compositionally biased region" description="Pro residues" evidence="1">
    <location>
        <begin position="47"/>
        <end position="58"/>
    </location>
</feature>
<feature type="region of interest" description="Disordered" evidence="1">
    <location>
        <begin position="21"/>
        <end position="70"/>
    </location>
</feature>
<dbReference type="EMBL" id="MN604016">
    <property type="protein sequence ID" value="QIQ08570.1"/>
    <property type="molecule type" value="Genomic_DNA"/>
</dbReference>
<evidence type="ECO:0000313" key="2">
    <source>
        <dbReference type="EMBL" id="QIQ08570.1"/>
    </source>
</evidence>
<gene>
    <name evidence="2" type="primary">ORF6</name>
</gene>
<evidence type="ECO:0000256" key="1">
    <source>
        <dbReference type="SAM" id="MobiDB-lite"/>
    </source>
</evidence>
<proteinExistence type="predicted"/>
<reference evidence="2" key="1">
    <citation type="journal article" date="2020" name="MBio">
        <title>A New Family of DNA Viruses Causing Disease in Crustaceans from Diverse Aquatic Biomes.</title>
        <authorList>
            <person name="Subramaniam K."/>
            <person name="Behringer D.C."/>
            <person name="Bojko J."/>
            <person name="Yutin N."/>
            <person name="Clark A.S."/>
            <person name="Bateman K.S."/>
            <person name="van Aerle R."/>
            <person name="Bass D."/>
            <person name="Kerr R.C."/>
            <person name="Koonin E.V."/>
            <person name="Stentiford G.D."/>
            <person name="Waltzek T.B."/>
        </authorList>
    </citation>
    <scope>NUCLEOTIDE SEQUENCE</scope>
</reference>
<protein>
    <submittedName>
        <fullName evidence="2">Uncharacterized protein</fullName>
    </submittedName>
</protein>